<dbReference type="Gene3D" id="1.20.930.10">
    <property type="entry name" value="Conserved domain common to transcription factors TFIIS, elongin A, CRSP70"/>
    <property type="match status" value="1"/>
</dbReference>
<dbReference type="InterPro" id="IPR001806">
    <property type="entry name" value="Small_GTPase"/>
</dbReference>
<feature type="domain" description="TFIIS central" evidence="21">
    <location>
        <begin position="173"/>
        <end position="289"/>
    </location>
</feature>
<evidence type="ECO:0000256" key="16">
    <source>
        <dbReference type="ARBA" id="ARBA00023329"/>
    </source>
</evidence>
<dbReference type="PRINTS" id="PR00449">
    <property type="entry name" value="RASTRNSFRMNG"/>
</dbReference>
<keyword evidence="14" id="KW-0449">Lipoprotein</keyword>
<keyword evidence="11" id="KW-0653">Protein transport</keyword>
<keyword evidence="8" id="KW-0597">Phosphoprotein</keyword>
<evidence type="ECO:0000256" key="5">
    <source>
        <dbReference type="ARBA" id="ARBA00011984"/>
    </source>
</evidence>
<evidence type="ECO:0000256" key="19">
    <source>
        <dbReference type="SAM" id="MobiDB-lite"/>
    </source>
</evidence>
<keyword evidence="13" id="KW-0472">Membrane</keyword>
<keyword evidence="7" id="KW-1003">Cell membrane</keyword>
<dbReference type="PROSITE" id="PS51419">
    <property type="entry name" value="RAB"/>
    <property type="match status" value="1"/>
</dbReference>
<reference evidence="22 23" key="1">
    <citation type="journal article" date="2013" name="Nat. Commun.">
        <title>Genome analysis reveals insights into physiology and longevity of the Brandt's bat Myotis brandtii.</title>
        <authorList>
            <person name="Seim I."/>
            <person name="Fang X."/>
            <person name="Xiong Z."/>
            <person name="Lobanov A.V."/>
            <person name="Huang Z."/>
            <person name="Ma S."/>
            <person name="Feng Y."/>
            <person name="Turanov A.A."/>
            <person name="Zhu Y."/>
            <person name="Lenz T.L."/>
            <person name="Gerashchenko M.V."/>
            <person name="Fan D."/>
            <person name="Hee Yim S."/>
            <person name="Yao X."/>
            <person name="Jordan D."/>
            <person name="Xiong Y."/>
            <person name="Ma Y."/>
            <person name="Lyapunov A.N."/>
            <person name="Chen G."/>
            <person name="Kulakova O.I."/>
            <person name="Sun Y."/>
            <person name="Lee S.G."/>
            <person name="Bronson R.T."/>
            <person name="Moskalev A.A."/>
            <person name="Sunyaev S.R."/>
            <person name="Zhang G."/>
            <person name="Krogh A."/>
            <person name="Wang J."/>
            <person name="Gladyshev V.N."/>
        </authorList>
    </citation>
    <scope>NUCLEOTIDE SEQUENCE [LARGE SCALE GENOMIC DNA]</scope>
</reference>
<keyword evidence="23" id="KW-1185">Reference proteome</keyword>
<proteinExistence type="inferred from homology"/>
<keyword evidence="22" id="KW-0648">Protein biosynthesis</keyword>
<comment type="subcellular location">
    <subcellularLocation>
        <location evidence="2">Cell membrane</location>
        <topology evidence="2">Lipid-anchor</topology>
        <orientation evidence="2">Cytoplasmic side</orientation>
    </subcellularLocation>
    <subcellularLocation>
        <location evidence="3">Cytoplasmic vesicle</location>
        <location evidence="3">Phagosome membrane</location>
        <topology evidence="3">Lipid-anchor</topology>
        <orientation evidence="3">Cytoplasmic side</orientation>
    </subcellularLocation>
    <subcellularLocation>
        <location evidence="18">Nucleus</location>
    </subcellularLocation>
</comment>
<evidence type="ECO:0000256" key="7">
    <source>
        <dbReference type="ARBA" id="ARBA00022475"/>
    </source>
</evidence>
<dbReference type="SUPFAM" id="SSF46942">
    <property type="entry name" value="Elongation factor TFIIS domain 2"/>
    <property type="match status" value="1"/>
</dbReference>
<evidence type="ECO:0000256" key="13">
    <source>
        <dbReference type="ARBA" id="ARBA00023136"/>
    </source>
</evidence>
<organism evidence="22 23">
    <name type="scientific">Myotis brandtii</name>
    <name type="common">Brandt's bat</name>
    <dbReference type="NCBI Taxonomy" id="109478"/>
    <lineage>
        <taxon>Eukaryota</taxon>
        <taxon>Metazoa</taxon>
        <taxon>Chordata</taxon>
        <taxon>Craniata</taxon>
        <taxon>Vertebrata</taxon>
        <taxon>Euteleostomi</taxon>
        <taxon>Mammalia</taxon>
        <taxon>Eutheria</taxon>
        <taxon>Laurasiatheria</taxon>
        <taxon>Chiroptera</taxon>
        <taxon>Yangochiroptera</taxon>
        <taxon>Vespertilionidae</taxon>
        <taxon>Myotis</taxon>
    </lineage>
</organism>
<dbReference type="FunFam" id="3.40.50.300:FF:000360">
    <property type="entry name" value="RAB9B, member RAS oncogene family"/>
    <property type="match status" value="1"/>
</dbReference>
<keyword evidence="16" id="KW-0968">Cytoplasmic vesicle</keyword>
<dbReference type="Pfam" id="PF00071">
    <property type="entry name" value="Ras"/>
    <property type="match status" value="1"/>
</dbReference>
<dbReference type="GO" id="GO:0030670">
    <property type="term" value="C:phagocytic vesicle membrane"/>
    <property type="evidence" value="ECO:0007669"/>
    <property type="project" value="UniProtKB-SubCell"/>
</dbReference>
<evidence type="ECO:0000259" key="20">
    <source>
        <dbReference type="PROSITE" id="PS51319"/>
    </source>
</evidence>
<dbReference type="PROSITE" id="PS51319">
    <property type="entry name" value="TFIIS_N"/>
    <property type="match status" value="1"/>
</dbReference>
<evidence type="ECO:0000313" key="23">
    <source>
        <dbReference type="Proteomes" id="UP000052978"/>
    </source>
</evidence>
<dbReference type="SMART" id="SM00510">
    <property type="entry name" value="TFS2M"/>
    <property type="match status" value="1"/>
</dbReference>
<dbReference type="InterPro" id="IPR003618">
    <property type="entry name" value="TFIIS_cen_dom"/>
</dbReference>
<dbReference type="InterPro" id="IPR036575">
    <property type="entry name" value="TFIIS_cen_dom_sf"/>
</dbReference>
<keyword evidence="9" id="KW-0547">Nucleotide-binding</keyword>
<feature type="compositionally biased region" description="Basic and acidic residues" evidence="19">
    <location>
        <begin position="144"/>
        <end position="163"/>
    </location>
</feature>
<keyword evidence="6" id="KW-0813">Transport</keyword>
<dbReference type="GO" id="GO:0032482">
    <property type="term" value="P:Rab protein signal transduction"/>
    <property type="evidence" value="ECO:0007669"/>
    <property type="project" value="InterPro"/>
</dbReference>
<dbReference type="GO" id="GO:0003925">
    <property type="term" value="F:G protein activity"/>
    <property type="evidence" value="ECO:0007669"/>
    <property type="project" value="UniProtKB-EC"/>
</dbReference>
<evidence type="ECO:0000256" key="4">
    <source>
        <dbReference type="ARBA" id="ARBA00006270"/>
    </source>
</evidence>
<dbReference type="GO" id="GO:0005764">
    <property type="term" value="C:lysosome"/>
    <property type="evidence" value="ECO:0007669"/>
    <property type="project" value="TreeGrafter"/>
</dbReference>
<dbReference type="Gene3D" id="1.10.472.30">
    <property type="entry name" value="Transcription elongation factor S-II, central domain"/>
    <property type="match status" value="1"/>
</dbReference>
<dbReference type="Pfam" id="PF08711">
    <property type="entry name" value="Med26"/>
    <property type="match status" value="1"/>
</dbReference>
<feature type="region of interest" description="Disordered" evidence="19">
    <location>
        <begin position="88"/>
        <end position="165"/>
    </location>
</feature>
<evidence type="ECO:0000259" key="21">
    <source>
        <dbReference type="PROSITE" id="PS51321"/>
    </source>
</evidence>
<dbReference type="InterPro" id="IPR005225">
    <property type="entry name" value="Small_GTP-bd"/>
</dbReference>
<evidence type="ECO:0000256" key="17">
    <source>
        <dbReference type="ARBA" id="ARBA00047660"/>
    </source>
</evidence>
<dbReference type="GO" id="GO:0003746">
    <property type="term" value="F:translation elongation factor activity"/>
    <property type="evidence" value="ECO:0007669"/>
    <property type="project" value="UniProtKB-KW"/>
</dbReference>
<dbReference type="SUPFAM" id="SSF47676">
    <property type="entry name" value="Conserved domain common to transcription factors TFIIS, elongin A, CRSP70"/>
    <property type="match status" value="1"/>
</dbReference>
<dbReference type="CDD" id="cd04116">
    <property type="entry name" value="Rab9"/>
    <property type="match status" value="1"/>
</dbReference>
<dbReference type="InterPro" id="IPR027417">
    <property type="entry name" value="P-loop_NTPase"/>
</dbReference>
<comment type="catalytic activity">
    <reaction evidence="17">
        <text>GTP + H2O = GDP + phosphate + H(+)</text>
        <dbReference type="Rhea" id="RHEA:19669"/>
        <dbReference type="ChEBI" id="CHEBI:15377"/>
        <dbReference type="ChEBI" id="CHEBI:15378"/>
        <dbReference type="ChEBI" id="CHEBI:37565"/>
        <dbReference type="ChEBI" id="CHEBI:43474"/>
        <dbReference type="ChEBI" id="CHEBI:58189"/>
        <dbReference type="EC" id="3.6.5.2"/>
    </reaction>
    <physiologicalReaction direction="left-to-right" evidence="17">
        <dbReference type="Rhea" id="RHEA:19670"/>
    </physiologicalReaction>
</comment>
<dbReference type="GO" id="GO:0015031">
    <property type="term" value="P:protein transport"/>
    <property type="evidence" value="ECO:0007669"/>
    <property type="project" value="UniProtKB-KW"/>
</dbReference>
<sequence>MSARTQLAARASLIEQLLSEGNFEDLGNHLTELETLHVTKEHLQQTHVVRAMYRVLKNCPTVALKKKVKCLLSKWKALYNDPHFKPGDSPKFFPVGDKDKNSGLSYDSRPDETLRGSSSDSLSSQDAIAKAAEMLVPENSPNGMERKEEDVKGGDPKSTDQRSSELLPPAVPVRMKCTELLYEALTSSSTEQPKAELWQSFAREIEEHVFTLYSKNLKKYKTCIRSKVANLKNPRNSHLQRNLLSGTMSPREFAEMTVMDMASKELKELRASYTESGIQEHCLPQVMEGTQTEKIKCKHCEKFNCKVTVIDRGILFLPGWVRNSNPDEQMMTVLKSEILRLIMAGKSSLFKVILLGDGGVGKSSLMNRYVTNKFDTQLFHTIGVEFLNKELEVDGHFVTMQIWDTAGQERFRSLRTPFYRGSDCCLLTFSVDDSQSFQNLSNWKKEFIYYADVKEPESFPFVILGNKIDINERQVSAEEAEAWCRDNGDYPYFETSAKDATNVAAAFEEAVRRVLATEDRSDHLIQTDTVSLHRKPKPSSSCC</sequence>
<evidence type="ECO:0000256" key="18">
    <source>
        <dbReference type="PROSITE-ProRule" id="PRU00649"/>
    </source>
</evidence>
<dbReference type="InterPro" id="IPR035441">
    <property type="entry name" value="TFIIS/LEDGF_dom_sf"/>
</dbReference>
<evidence type="ECO:0000256" key="15">
    <source>
        <dbReference type="ARBA" id="ARBA00023289"/>
    </source>
</evidence>
<keyword evidence="12" id="KW-0342">GTP-binding</keyword>
<dbReference type="GO" id="GO:0042147">
    <property type="term" value="P:retrograde transport, endosome to Golgi"/>
    <property type="evidence" value="ECO:0007669"/>
    <property type="project" value="TreeGrafter"/>
</dbReference>
<dbReference type="GO" id="GO:0005770">
    <property type="term" value="C:late endosome"/>
    <property type="evidence" value="ECO:0007669"/>
    <property type="project" value="TreeGrafter"/>
</dbReference>
<keyword evidence="15" id="KW-0636">Prenylation</keyword>
<dbReference type="PROSITE" id="PS51421">
    <property type="entry name" value="RAS"/>
    <property type="match status" value="1"/>
</dbReference>
<dbReference type="PANTHER" id="PTHR47981">
    <property type="entry name" value="RAB FAMILY"/>
    <property type="match status" value="1"/>
</dbReference>
<protein>
    <recommendedName>
        <fullName evidence="5">small monomeric GTPase</fullName>
        <ecNumber evidence="5">3.6.5.2</ecNumber>
    </recommendedName>
</protein>
<evidence type="ECO:0000256" key="9">
    <source>
        <dbReference type="ARBA" id="ARBA00022741"/>
    </source>
</evidence>
<dbReference type="PROSITE" id="PS51420">
    <property type="entry name" value="RHO"/>
    <property type="match status" value="1"/>
</dbReference>
<dbReference type="Gene3D" id="3.40.50.300">
    <property type="entry name" value="P-loop containing nucleotide triphosphate hydrolases"/>
    <property type="match status" value="1"/>
</dbReference>
<dbReference type="SUPFAM" id="SSF52540">
    <property type="entry name" value="P-loop containing nucleoside triphosphate hydrolases"/>
    <property type="match status" value="1"/>
</dbReference>
<dbReference type="InterPro" id="IPR041824">
    <property type="entry name" value="Rab9"/>
</dbReference>
<feature type="domain" description="TFIIS N-terminal" evidence="20">
    <location>
        <begin position="1"/>
        <end position="82"/>
    </location>
</feature>
<dbReference type="PANTHER" id="PTHR47981:SF9">
    <property type="entry name" value="RAS-RELATED PROTEIN RAB-9A"/>
    <property type="match status" value="1"/>
</dbReference>
<evidence type="ECO:0000256" key="12">
    <source>
        <dbReference type="ARBA" id="ARBA00023134"/>
    </source>
</evidence>
<dbReference type="AlphaFoldDB" id="S7N2K0"/>
<keyword evidence="22" id="KW-0251">Elongation factor</keyword>
<dbReference type="SMART" id="SM00175">
    <property type="entry name" value="RAB"/>
    <property type="match status" value="1"/>
</dbReference>
<dbReference type="PROSITE" id="PS51321">
    <property type="entry name" value="TFIIS_CENTRAL"/>
    <property type="match status" value="1"/>
</dbReference>
<dbReference type="SMART" id="SM00174">
    <property type="entry name" value="RHO"/>
    <property type="match status" value="1"/>
</dbReference>
<dbReference type="Proteomes" id="UP000052978">
    <property type="component" value="Unassembled WGS sequence"/>
</dbReference>
<evidence type="ECO:0000256" key="6">
    <source>
        <dbReference type="ARBA" id="ARBA00022448"/>
    </source>
</evidence>
<dbReference type="NCBIfam" id="TIGR00231">
    <property type="entry name" value="small_GTP"/>
    <property type="match status" value="1"/>
</dbReference>
<dbReference type="SMART" id="SM00176">
    <property type="entry name" value="RAN"/>
    <property type="match status" value="1"/>
</dbReference>
<evidence type="ECO:0000256" key="14">
    <source>
        <dbReference type="ARBA" id="ARBA00023288"/>
    </source>
</evidence>
<evidence type="ECO:0000256" key="11">
    <source>
        <dbReference type="ARBA" id="ARBA00022927"/>
    </source>
</evidence>
<evidence type="ECO:0000256" key="1">
    <source>
        <dbReference type="ARBA" id="ARBA00001946"/>
    </source>
</evidence>
<evidence type="ECO:0000256" key="10">
    <source>
        <dbReference type="ARBA" id="ARBA00022801"/>
    </source>
</evidence>
<accession>S7N2K0</accession>
<dbReference type="EC" id="3.6.5.2" evidence="5"/>
<dbReference type="Gene3D" id="2.20.25.10">
    <property type="match status" value="1"/>
</dbReference>
<dbReference type="InterPro" id="IPR017923">
    <property type="entry name" value="TFIIS_N"/>
</dbReference>
<gene>
    <name evidence="22" type="ORF">D623_10013296</name>
</gene>
<evidence type="ECO:0000256" key="8">
    <source>
        <dbReference type="ARBA" id="ARBA00022553"/>
    </source>
</evidence>
<evidence type="ECO:0000256" key="3">
    <source>
        <dbReference type="ARBA" id="ARBA00004616"/>
    </source>
</evidence>
<dbReference type="GO" id="GO:0005886">
    <property type="term" value="C:plasma membrane"/>
    <property type="evidence" value="ECO:0007669"/>
    <property type="project" value="UniProtKB-SubCell"/>
</dbReference>
<evidence type="ECO:0000256" key="2">
    <source>
        <dbReference type="ARBA" id="ARBA00004342"/>
    </source>
</evidence>
<dbReference type="GO" id="GO:0006351">
    <property type="term" value="P:DNA-templated transcription"/>
    <property type="evidence" value="ECO:0007669"/>
    <property type="project" value="InterPro"/>
</dbReference>
<keyword evidence="18" id="KW-0539">Nucleus</keyword>
<dbReference type="GO" id="GO:0005634">
    <property type="term" value="C:nucleus"/>
    <property type="evidence" value="ECO:0007669"/>
    <property type="project" value="UniProtKB-SubCell"/>
</dbReference>
<dbReference type="EMBL" id="KE163217">
    <property type="protein sequence ID" value="EPQ11259.1"/>
    <property type="molecule type" value="Genomic_DNA"/>
</dbReference>
<dbReference type="GO" id="GO:0005829">
    <property type="term" value="C:cytosol"/>
    <property type="evidence" value="ECO:0007669"/>
    <property type="project" value="GOC"/>
</dbReference>
<keyword evidence="10" id="KW-0378">Hydrolase</keyword>
<dbReference type="Pfam" id="PF07500">
    <property type="entry name" value="TFIIS_M"/>
    <property type="match status" value="1"/>
</dbReference>
<dbReference type="GO" id="GO:0005525">
    <property type="term" value="F:GTP binding"/>
    <property type="evidence" value="ECO:0007669"/>
    <property type="project" value="UniProtKB-KW"/>
</dbReference>
<dbReference type="SMART" id="SM00173">
    <property type="entry name" value="RAS"/>
    <property type="match status" value="1"/>
</dbReference>
<comment type="similarity">
    <text evidence="4">Belongs to the small GTPase superfamily. Rab family.</text>
</comment>
<dbReference type="eggNOG" id="KOG1105">
    <property type="taxonomic scope" value="Eukaryota"/>
</dbReference>
<evidence type="ECO:0000313" key="22">
    <source>
        <dbReference type="EMBL" id="EPQ11259.1"/>
    </source>
</evidence>
<name>S7N2K0_MYOBR</name>
<comment type="cofactor">
    <cofactor evidence="1">
        <name>Mg(2+)</name>
        <dbReference type="ChEBI" id="CHEBI:18420"/>
    </cofactor>
</comment>